<organism evidence="2">
    <name type="scientific">Perkinsus marinus (strain ATCC 50983 / TXsc)</name>
    <dbReference type="NCBI Taxonomy" id="423536"/>
    <lineage>
        <taxon>Eukaryota</taxon>
        <taxon>Sar</taxon>
        <taxon>Alveolata</taxon>
        <taxon>Perkinsozoa</taxon>
        <taxon>Perkinsea</taxon>
        <taxon>Perkinsida</taxon>
        <taxon>Perkinsidae</taxon>
        <taxon>Perkinsus</taxon>
    </lineage>
</organism>
<dbReference type="RefSeq" id="XP_002780021.1">
    <property type="nucleotide sequence ID" value="XM_002779975.1"/>
</dbReference>
<keyword evidence="2" id="KW-1185">Reference proteome</keyword>
<feature type="non-terminal residue" evidence="1">
    <location>
        <position position="265"/>
    </location>
</feature>
<dbReference type="InParanoid" id="C5KUM7"/>
<evidence type="ECO:0000313" key="2">
    <source>
        <dbReference type="Proteomes" id="UP000007800"/>
    </source>
</evidence>
<dbReference type="EMBL" id="GG676293">
    <property type="protein sequence ID" value="EER11816.1"/>
    <property type="molecule type" value="Genomic_DNA"/>
</dbReference>
<proteinExistence type="predicted"/>
<gene>
    <name evidence="1" type="ORF">Pmar_PMAR013567</name>
</gene>
<accession>C5KUM7</accession>
<name>C5KUM7_PERM5</name>
<dbReference type="GeneID" id="9060468"/>
<protein>
    <submittedName>
        <fullName evidence="1">Uncharacterized protein</fullName>
    </submittedName>
</protein>
<dbReference type="AlphaFoldDB" id="C5KUM7"/>
<dbReference type="Proteomes" id="UP000007800">
    <property type="component" value="Unassembled WGS sequence"/>
</dbReference>
<reference evidence="1 2" key="1">
    <citation type="submission" date="2008-07" db="EMBL/GenBank/DDBJ databases">
        <authorList>
            <person name="El-Sayed N."/>
            <person name="Caler E."/>
            <person name="Inman J."/>
            <person name="Amedeo P."/>
            <person name="Hass B."/>
            <person name="Wortman J."/>
        </authorList>
    </citation>
    <scope>NUCLEOTIDE SEQUENCE [LARGE SCALE GENOMIC DNA]</scope>
    <source>
        <strain evidence="2">ATCC 50983 / TXsc</strain>
    </source>
</reference>
<sequence length="265" mass="29794">MLREEVEQLCASTLGRKLDEWISLGREGQLESDFWDKVKPQLSASAVKLRLRWADKLGVSARKGAAGGDIRVPLMKKILELMQGETSEVLDVEYLDLMDQGVPFGTTSDIPISKCWPAKVRLSPHGRYPITREVWDNYSSAQLFAEEVASSLEKEVELGRMVPISPAEEGKIRATCQLGCVPSYDREGNLRKIRVIDDLRRNGVNSVIDNHLKETLLLPTVRSAVALAQRCQRFARARGDESEMLWVEGDIRGAFRLIRMAPEDT</sequence>
<dbReference type="OrthoDB" id="6109470at2759"/>
<evidence type="ECO:0000313" key="1">
    <source>
        <dbReference type="EMBL" id="EER11816.1"/>
    </source>
</evidence>